<evidence type="ECO:0000256" key="1">
    <source>
        <dbReference type="SAM" id="SignalP"/>
    </source>
</evidence>
<organism evidence="2 3">
    <name type="scientific">Bursaphelenchus xylophilus</name>
    <name type="common">Pinewood nematode worm</name>
    <name type="synonym">Aphelenchoides xylophilus</name>
    <dbReference type="NCBI Taxonomy" id="6326"/>
    <lineage>
        <taxon>Eukaryota</taxon>
        <taxon>Metazoa</taxon>
        <taxon>Ecdysozoa</taxon>
        <taxon>Nematoda</taxon>
        <taxon>Chromadorea</taxon>
        <taxon>Rhabditida</taxon>
        <taxon>Tylenchina</taxon>
        <taxon>Tylenchomorpha</taxon>
        <taxon>Aphelenchoidea</taxon>
        <taxon>Aphelenchoididae</taxon>
        <taxon>Bursaphelenchus</taxon>
    </lineage>
</organism>
<accession>A0A1I7SVL0</accession>
<proteinExistence type="predicted"/>
<feature type="signal peptide" evidence="1">
    <location>
        <begin position="1"/>
        <end position="19"/>
    </location>
</feature>
<protein>
    <submittedName>
        <fullName evidence="3">Uncharacterized protein</fullName>
    </submittedName>
</protein>
<sequence>MKATSFGWIVVLLWATVQSQPGAISDEKIDKVRDVLMKFKGEYLNRWNFLSRAWDHCRRVSKYEEARHVKKLRALQRTKVENEIAKIKKSGDDFCRIMDLHRDFACERLQVYTCRRFTRYFLYEYTSKYLDQMQRSGINEVQQCQTFENAINQELFEHNLRVGGVYVGIYTGEVVSHEIEFLQFPERFCKNGQDVTKAAIDRYESE</sequence>
<reference evidence="3" key="1">
    <citation type="submission" date="2016-11" db="UniProtKB">
        <authorList>
            <consortium name="WormBaseParasite"/>
        </authorList>
    </citation>
    <scope>IDENTIFICATION</scope>
</reference>
<keyword evidence="1" id="KW-0732">Signal</keyword>
<feature type="chain" id="PRO_5009306704" evidence="1">
    <location>
        <begin position="20"/>
        <end position="206"/>
    </location>
</feature>
<name>A0A1I7SVL0_BURXY</name>
<evidence type="ECO:0000313" key="2">
    <source>
        <dbReference type="Proteomes" id="UP000095284"/>
    </source>
</evidence>
<dbReference type="WBParaSite" id="BXY_1708700.1">
    <property type="protein sequence ID" value="BXY_1708700.1"/>
    <property type="gene ID" value="BXY_1708700"/>
</dbReference>
<dbReference type="Proteomes" id="UP000095284">
    <property type="component" value="Unplaced"/>
</dbReference>
<evidence type="ECO:0000313" key="3">
    <source>
        <dbReference type="WBParaSite" id="BXY_1708700.1"/>
    </source>
</evidence>
<dbReference type="AlphaFoldDB" id="A0A1I7SVL0"/>